<protein>
    <submittedName>
        <fullName evidence="6">Uncharacterized protein</fullName>
    </submittedName>
</protein>
<reference evidence="6 7" key="2">
    <citation type="submission" date="2014-03" db="EMBL/GenBank/DDBJ databases">
        <title>The Genome Sequence of Anncaliia algerae insect isolate PRA339.</title>
        <authorList>
            <consortium name="The Broad Institute Genome Sequencing Platform"/>
            <consortium name="The Broad Institute Genome Sequencing Center for Infectious Disease"/>
            <person name="Cuomo C."/>
            <person name="Becnel J."/>
            <person name="Sanscrainte N."/>
            <person name="Walker B."/>
            <person name="Young S.K."/>
            <person name="Zeng Q."/>
            <person name="Gargeya S."/>
            <person name="Fitzgerald M."/>
            <person name="Haas B."/>
            <person name="Abouelleil A."/>
            <person name="Alvarado L."/>
            <person name="Arachchi H.M."/>
            <person name="Berlin A.M."/>
            <person name="Chapman S.B."/>
            <person name="Dewar J."/>
            <person name="Goldberg J."/>
            <person name="Griggs A."/>
            <person name="Gujja S."/>
            <person name="Hansen M."/>
            <person name="Howarth C."/>
            <person name="Imamovic A."/>
            <person name="Larimer J."/>
            <person name="McCowan C."/>
            <person name="Murphy C."/>
            <person name="Neiman D."/>
            <person name="Pearson M."/>
            <person name="Priest M."/>
            <person name="Roberts A."/>
            <person name="Saif S."/>
            <person name="Shea T."/>
            <person name="Sisk P."/>
            <person name="Sykes S."/>
            <person name="Wortman J."/>
            <person name="Nusbaum C."/>
            <person name="Birren B."/>
        </authorList>
    </citation>
    <scope>NUCLEOTIDE SEQUENCE [LARGE SCALE GENOMIC DNA]</scope>
    <source>
        <strain evidence="6 7">PRA339</strain>
    </source>
</reference>
<dbReference type="SUPFAM" id="SSF144206">
    <property type="entry name" value="NOB1 zinc finger-like"/>
    <property type="match status" value="1"/>
</dbReference>
<dbReference type="InterPro" id="IPR039907">
    <property type="entry name" value="NOB1"/>
</dbReference>
<dbReference type="Pfam" id="PF17146">
    <property type="entry name" value="PIN_6"/>
    <property type="match status" value="1"/>
</dbReference>
<evidence type="ECO:0000313" key="6">
    <source>
        <dbReference type="EMBL" id="KCZ80282.1"/>
    </source>
</evidence>
<dbReference type="InterPro" id="IPR014881">
    <property type="entry name" value="NOB1_Zn-bd"/>
</dbReference>
<organism evidence="6 7">
    <name type="scientific">Anncaliia algerae PRA339</name>
    <dbReference type="NCBI Taxonomy" id="1288291"/>
    <lineage>
        <taxon>Eukaryota</taxon>
        <taxon>Fungi</taxon>
        <taxon>Fungi incertae sedis</taxon>
        <taxon>Microsporidia</taxon>
        <taxon>Tubulinosematoidea</taxon>
        <taxon>Tubulinosematidae</taxon>
        <taxon>Anncaliia</taxon>
    </lineage>
</organism>
<dbReference type="PANTHER" id="PTHR12814">
    <property type="entry name" value="RNA-BINDING PROTEIN NOB1"/>
    <property type="match status" value="1"/>
</dbReference>
<feature type="domain" description="Ribonuclease PIN" evidence="5">
    <location>
        <begin position="4"/>
        <end position="87"/>
    </location>
</feature>
<dbReference type="GO" id="GO:0046872">
    <property type="term" value="F:metal ion binding"/>
    <property type="evidence" value="ECO:0007669"/>
    <property type="project" value="UniProtKB-KW"/>
</dbReference>
<sequence length="220" mass="25960">MVAVLDTNYFINKKILTSSFTKGYITSLIHDELKDRVSKEIEMLYAYRIEIRDPKEGYIAFVYNEIRDKSLNLSEADISFVALSLELYEEYFNAWLGEETEKLEFLTEDNGILAALNYCGINNNFRLKEYKFRCHACFAIYDKETDFCSKCGYNTVLRVSVSYEGGKMNLHLKKDFKPKEKILKLNSNPIIYADQKEYKYLLKQKLRKEKSYAKIYESFK</sequence>
<dbReference type="STRING" id="1288291.A0A059EZI8"/>
<accession>A0A059EZI8</accession>
<dbReference type="OrthoDB" id="446759at2759"/>
<keyword evidence="7" id="KW-1185">Reference proteome</keyword>
<evidence type="ECO:0000256" key="2">
    <source>
        <dbReference type="ARBA" id="ARBA00022723"/>
    </source>
</evidence>
<dbReference type="Pfam" id="PF08772">
    <property type="entry name" value="Zn_ribbon_NOB1"/>
    <property type="match status" value="1"/>
</dbReference>
<reference evidence="7" key="1">
    <citation type="submission" date="2013-02" db="EMBL/GenBank/DDBJ databases">
        <authorList>
            <consortium name="The Broad Institute Genome Sequencing Platform"/>
            <person name="Cuomo C."/>
            <person name="Becnel J."/>
            <person name="Sanscrainte N."/>
            <person name="Walker B."/>
            <person name="Young S.K."/>
            <person name="Zeng Q."/>
            <person name="Gargeya S."/>
            <person name="Fitzgerald M."/>
            <person name="Haas B."/>
            <person name="Abouelleil A."/>
            <person name="Alvarado L."/>
            <person name="Arachchi H.M."/>
            <person name="Berlin A.M."/>
            <person name="Chapman S.B."/>
            <person name="Dewar J."/>
            <person name="Goldberg J."/>
            <person name="Griggs A."/>
            <person name="Gujja S."/>
            <person name="Hansen M."/>
            <person name="Howarth C."/>
            <person name="Imamovic A."/>
            <person name="Larimer J."/>
            <person name="McCowan C."/>
            <person name="Murphy C."/>
            <person name="Neiman D."/>
            <person name="Pearson M."/>
            <person name="Priest M."/>
            <person name="Roberts A."/>
            <person name="Saif S."/>
            <person name="Shea T."/>
            <person name="Sisk P."/>
            <person name="Sykes S."/>
            <person name="Wortman J."/>
            <person name="Nusbaum C."/>
            <person name="Birren B."/>
        </authorList>
    </citation>
    <scope>NUCLEOTIDE SEQUENCE [LARGE SCALE GENOMIC DNA]</scope>
    <source>
        <strain evidence="7">PRA339</strain>
    </source>
</reference>
<evidence type="ECO:0000259" key="4">
    <source>
        <dbReference type="Pfam" id="PF08772"/>
    </source>
</evidence>
<proteinExistence type="predicted"/>
<dbReference type="AlphaFoldDB" id="A0A059EZI8"/>
<dbReference type="Proteomes" id="UP000030655">
    <property type="component" value="Unassembled WGS sequence"/>
</dbReference>
<dbReference type="GO" id="GO:0004521">
    <property type="term" value="F:RNA endonuclease activity"/>
    <property type="evidence" value="ECO:0007669"/>
    <property type="project" value="TreeGrafter"/>
</dbReference>
<evidence type="ECO:0000256" key="3">
    <source>
        <dbReference type="ARBA" id="ARBA00022801"/>
    </source>
</evidence>
<dbReference type="EMBL" id="KK365190">
    <property type="protein sequence ID" value="KCZ80282.1"/>
    <property type="molecule type" value="Genomic_DNA"/>
</dbReference>
<dbReference type="VEuPathDB" id="MicrosporidiaDB:H312_02311"/>
<evidence type="ECO:0000259" key="5">
    <source>
        <dbReference type="Pfam" id="PF17146"/>
    </source>
</evidence>
<dbReference type="Gene3D" id="6.20.210.10">
    <property type="entry name" value="Nin one binding (NOB1), Zn-ribbon-like"/>
    <property type="match status" value="1"/>
</dbReference>
<name>A0A059EZI8_9MICR</name>
<feature type="domain" description="Nin one binding (NOB1) Zn-ribbon-like" evidence="4">
    <location>
        <begin position="126"/>
        <end position="181"/>
    </location>
</feature>
<evidence type="ECO:0000313" key="7">
    <source>
        <dbReference type="Proteomes" id="UP000030655"/>
    </source>
</evidence>
<dbReference type="InterPro" id="IPR036283">
    <property type="entry name" value="NOB1_Zf-like_sf"/>
</dbReference>
<dbReference type="HOGENOM" id="CLU_106416_0_0_1"/>
<dbReference type="GO" id="GO:0016787">
    <property type="term" value="F:hydrolase activity"/>
    <property type="evidence" value="ECO:0007669"/>
    <property type="project" value="UniProtKB-KW"/>
</dbReference>
<gene>
    <name evidence="6" type="ORF">H312_02311</name>
</gene>
<dbReference type="InterPro" id="IPR033411">
    <property type="entry name" value="Ribonuclease_PIN"/>
</dbReference>
<evidence type="ECO:0000256" key="1">
    <source>
        <dbReference type="ARBA" id="ARBA00022722"/>
    </source>
</evidence>
<dbReference type="GO" id="GO:0030688">
    <property type="term" value="C:preribosome, small subunit precursor"/>
    <property type="evidence" value="ECO:0007669"/>
    <property type="project" value="TreeGrafter"/>
</dbReference>
<dbReference type="PANTHER" id="PTHR12814:SF2">
    <property type="entry name" value="RNA-BINDING PROTEIN NOB1"/>
    <property type="match status" value="1"/>
</dbReference>
<keyword evidence="3" id="KW-0378">Hydrolase</keyword>
<keyword evidence="1" id="KW-0540">Nuclease</keyword>
<dbReference type="GO" id="GO:0030490">
    <property type="term" value="P:maturation of SSU-rRNA"/>
    <property type="evidence" value="ECO:0007669"/>
    <property type="project" value="TreeGrafter"/>
</dbReference>
<keyword evidence="2" id="KW-0479">Metal-binding</keyword>
<dbReference type="Gene3D" id="3.40.50.1010">
    <property type="entry name" value="5'-nuclease"/>
    <property type="match status" value="1"/>
</dbReference>